<evidence type="ECO:0000313" key="3">
    <source>
        <dbReference type="RefSeq" id="XP_023940859.1"/>
    </source>
</evidence>
<keyword evidence="2" id="KW-1185">Reference proteome</keyword>
<dbReference type="InterPro" id="IPR012479">
    <property type="entry name" value="SAP30BP"/>
</dbReference>
<sequence length="289" mass="32640">MTSKALAFLTAAYTDTEGEEDVEDGQTADMEAAISTKSSPASLQNTEKNKRSWSALPTFRSLVSYTDDPNVSEEEDLSLSTENQDDLRRFFMDTNTNEATPCSDAQDSDSGVEIPPEPPGKCSQELQDTIAKYHHRMVTEGLDLNKLIQEKKSFRNPSLYEKLIEFCDINEVDTNYAPEIYDPWKWGKESYYDELAKAQDAAMQKRKKEKRERLLKKRLIRGVAKKSHSDDKKQKSKWDQAAPNVAANVIISEPGLLVPPLPSNIKRTNINPPTSTYVPKTKKSKVTEK</sequence>
<dbReference type="RefSeq" id="XP_023940859.1">
    <property type="nucleotide sequence ID" value="XM_024085091.2"/>
</dbReference>
<dbReference type="Proteomes" id="UP001652582">
    <property type="component" value="Chromosome Z"/>
</dbReference>
<feature type="compositionally biased region" description="Acidic residues" evidence="1">
    <location>
        <begin position="16"/>
        <end position="26"/>
    </location>
</feature>
<dbReference type="GO" id="GO:0005634">
    <property type="term" value="C:nucleus"/>
    <property type="evidence" value="ECO:0007669"/>
    <property type="project" value="TreeGrafter"/>
</dbReference>
<feature type="region of interest" description="Disordered" evidence="1">
    <location>
        <begin position="13"/>
        <end position="52"/>
    </location>
</feature>
<proteinExistence type="predicted"/>
<dbReference type="PANTHER" id="PTHR13464">
    <property type="entry name" value="TRANSCRIPTIONAL REGULATOR PROTEIN HCNGP"/>
    <property type="match status" value="1"/>
</dbReference>
<feature type="compositionally biased region" description="Basic residues" evidence="1">
    <location>
        <begin position="280"/>
        <end position="289"/>
    </location>
</feature>
<feature type="region of interest" description="Disordered" evidence="1">
    <location>
        <begin position="222"/>
        <end position="241"/>
    </location>
</feature>
<dbReference type="AlphaFoldDB" id="A0A6J1N1W0"/>
<accession>A0A6J1N1W0</accession>
<dbReference type="Pfam" id="PF07818">
    <property type="entry name" value="HCNGP"/>
    <property type="match status" value="1"/>
</dbReference>
<dbReference type="KEGG" id="bany:112047831"/>
<evidence type="ECO:0000313" key="2">
    <source>
        <dbReference type="Proteomes" id="UP001652582"/>
    </source>
</evidence>
<gene>
    <name evidence="3" type="primary">LOC112047831</name>
</gene>
<dbReference type="GO" id="GO:0006355">
    <property type="term" value="P:regulation of DNA-templated transcription"/>
    <property type="evidence" value="ECO:0007669"/>
    <property type="project" value="InterPro"/>
</dbReference>
<feature type="region of interest" description="Disordered" evidence="1">
    <location>
        <begin position="261"/>
        <end position="289"/>
    </location>
</feature>
<feature type="region of interest" description="Disordered" evidence="1">
    <location>
        <begin position="96"/>
        <end position="121"/>
    </location>
</feature>
<evidence type="ECO:0000256" key="1">
    <source>
        <dbReference type="SAM" id="MobiDB-lite"/>
    </source>
</evidence>
<feature type="compositionally biased region" description="Polar residues" evidence="1">
    <location>
        <begin position="265"/>
        <end position="278"/>
    </location>
</feature>
<dbReference type="OrthoDB" id="1714508at2759"/>
<feature type="compositionally biased region" description="Polar residues" evidence="1">
    <location>
        <begin position="35"/>
        <end position="46"/>
    </location>
</feature>
<protein>
    <submittedName>
        <fullName evidence="3">SAP30-binding protein-like</fullName>
    </submittedName>
</protein>
<dbReference type="GeneID" id="112047831"/>
<organism evidence="2 3">
    <name type="scientific">Bicyclus anynana</name>
    <name type="common">Squinting bush brown butterfly</name>
    <dbReference type="NCBI Taxonomy" id="110368"/>
    <lineage>
        <taxon>Eukaryota</taxon>
        <taxon>Metazoa</taxon>
        <taxon>Ecdysozoa</taxon>
        <taxon>Arthropoda</taxon>
        <taxon>Hexapoda</taxon>
        <taxon>Insecta</taxon>
        <taxon>Pterygota</taxon>
        <taxon>Neoptera</taxon>
        <taxon>Endopterygota</taxon>
        <taxon>Lepidoptera</taxon>
        <taxon>Glossata</taxon>
        <taxon>Ditrysia</taxon>
        <taxon>Papilionoidea</taxon>
        <taxon>Nymphalidae</taxon>
        <taxon>Satyrinae</taxon>
        <taxon>Satyrini</taxon>
        <taxon>Mycalesina</taxon>
        <taxon>Bicyclus</taxon>
    </lineage>
</organism>
<name>A0A6J1N1W0_BICAN</name>
<dbReference type="PANTHER" id="PTHR13464:SF0">
    <property type="entry name" value="SAP30-BINDING PROTEIN"/>
    <property type="match status" value="1"/>
</dbReference>
<feature type="compositionally biased region" description="Basic and acidic residues" evidence="1">
    <location>
        <begin position="227"/>
        <end position="238"/>
    </location>
</feature>
<reference evidence="3" key="1">
    <citation type="submission" date="2025-08" db="UniProtKB">
        <authorList>
            <consortium name="RefSeq"/>
        </authorList>
    </citation>
    <scope>IDENTIFICATION</scope>
</reference>
<feature type="compositionally biased region" description="Polar residues" evidence="1">
    <location>
        <begin position="96"/>
        <end position="109"/>
    </location>
</feature>